<evidence type="ECO:0000256" key="3">
    <source>
        <dbReference type="ARBA" id="ARBA00022490"/>
    </source>
</evidence>
<evidence type="ECO:0000313" key="13">
    <source>
        <dbReference type="Proteomes" id="UP000886611"/>
    </source>
</evidence>
<gene>
    <name evidence="12" type="primary">Cdca7l</name>
    <name evidence="12" type="ORF">GTO96_0009448</name>
</gene>
<evidence type="ECO:0000256" key="5">
    <source>
        <dbReference type="ARBA" id="ARBA00022553"/>
    </source>
</evidence>
<keyword evidence="6" id="KW-0832">Ubl conjugation</keyword>
<comment type="subcellular location">
    <subcellularLocation>
        <location evidence="2">Cytoplasm</location>
    </subcellularLocation>
    <subcellularLocation>
        <location evidence="1">Nucleus</location>
    </subcellularLocation>
</comment>
<comment type="caution">
    <text evidence="12">The sequence shown here is derived from an EMBL/GenBank/DDBJ whole genome shotgun (WGS) entry which is preliminary data.</text>
</comment>
<feature type="compositionally biased region" description="Basic and acidic residues" evidence="10">
    <location>
        <begin position="229"/>
        <end position="245"/>
    </location>
</feature>
<dbReference type="Proteomes" id="UP000886611">
    <property type="component" value="Unassembled WGS sequence"/>
</dbReference>
<evidence type="ECO:0000256" key="6">
    <source>
        <dbReference type="ARBA" id="ARBA00022843"/>
    </source>
</evidence>
<feature type="region of interest" description="Disordered" evidence="10">
    <location>
        <begin position="133"/>
        <end position="153"/>
    </location>
</feature>
<feature type="non-terminal residue" evidence="12">
    <location>
        <position position="1"/>
    </location>
</feature>
<dbReference type="PANTHER" id="PTHR31169:SF4">
    <property type="entry name" value="CELL DIVISION CYCLE-ASSOCIATED 7-LIKE PROTEIN"/>
    <property type="match status" value="1"/>
</dbReference>
<dbReference type="EMBL" id="JAATIS010002524">
    <property type="protein sequence ID" value="KAG2465096.1"/>
    <property type="molecule type" value="Genomic_DNA"/>
</dbReference>
<feature type="compositionally biased region" description="Basic and acidic residues" evidence="10">
    <location>
        <begin position="182"/>
        <end position="197"/>
    </location>
</feature>
<reference evidence="12 13" key="1">
    <citation type="journal article" date="2021" name="Cell">
        <title>Tracing the genetic footprints of vertebrate landing in non-teleost ray-finned fishes.</title>
        <authorList>
            <person name="Bi X."/>
            <person name="Wang K."/>
            <person name="Yang L."/>
            <person name="Pan H."/>
            <person name="Jiang H."/>
            <person name="Wei Q."/>
            <person name="Fang M."/>
            <person name="Yu H."/>
            <person name="Zhu C."/>
            <person name="Cai Y."/>
            <person name="He Y."/>
            <person name="Gan X."/>
            <person name="Zeng H."/>
            <person name="Yu D."/>
            <person name="Zhu Y."/>
            <person name="Jiang H."/>
            <person name="Qiu Q."/>
            <person name="Yang H."/>
            <person name="Zhang Y.E."/>
            <person name="Wang W."/>
            <person name="Zhu M."/>
            <person name="He S."/>
            <person name="Zhang G."/>
        </authorList>
    </citation>
    <scope>NUCLEOTIDE SEQUENCE [LARGE SCALE GENOMIC DNA]</scope>
    <source>
        <strain evidence="12">Bchr_013</strain>
    </source>
</reference>
<feature type="compositionally biased region" description="Acidic residues" evidence="10">
    <location>
        <begin position="143"/>
        <end position="152"/>
    </location>
</feature>
<feature type="compositionally biased region" description="Basic residues" evidence="10">
    <location>
        <begin position="313"/>
        <end position="323"/>
    </location>
</feature>
<sequence length="417" mass="46933">MTRDLASPGYLKKGRTGRWEIFSPGCKRAAILDYIRATKLGAWNLNPVGVRGGYCQGAPGQSRSSGWQYFCHTRECCRKFIRAHLELQNIHFQSKYITDELKKIFTEDTETEDEEFEGFVEPSFELNKRMKSMSMHPNKGGEEDGFSSDEDQIATRKKRSSGLCVAFRFPLKKSLGKQTSLVKHELSDSESEKERNGLQRSRTKLGRCGPSSDSECEEGSSVVAGQSKALEKRAKNIKENKEMKQKKSPKKTSVEGQSGRRNPSRSARPPERFGVECFSVSPTKLMERLNSIGKRATLQKKLLEMSDLENSRSPRRRSSKHGVSRSVTDITEEELENVAITSKDKLYDKINGSTCHQCRQKTIDTKTVCRNPDCWGVRGQFCGPCLRNRYGEDVRAALLDAVSIVIASPLRLTLVIG</sequence>
<accession>A0A8X7XBK3</accession>
<evidence type="ECO:0000259" key="11">
    <source>
        <dbReference type="Pfam" id="PF10497"/>
    </source>
</evidence>
<proteinExistence type="predicted"/>
<keyword evidence="3" id="KW-0963">Cytoplasm</keyword>
<evidence type="ECO:0000313" key="12">
    <source>
        <dbReference type="EMBL" id="KAG2465096.1"/>
    </source>
</evidence>
<feature type="non-terminal residue" evidence="12">
    <location>
        <position position="417"/>
    </location>
</feature>
<evidence type="ECO:0000256" key="2">
    <source>
        <dbReference type="ARBA" id="ARBA00004496"/>
    </source>
</evidence>
<dbReference type="PANTHER" id="PTHR31169">
    <property type="entry name" value="OS05G0300700 PROTEIN"/>
    <property type="match status" value="1"/>
</dbReference>
<feature type="region of interest" description="Disordered" evidence="10">
    <location>
        <begin position="178"/>
        <end position="275"/>
    </location>
</feature>
<dbReference type="GO" id="GO:0005634">
    <property type="term" value="C:nucleus"/>
    <property type="evidence" value="ECO:0007669"/>
    <property type="project" value="UniProtKB-SubCell"/>
</dbReference>
<feature type="region of interest" description="Disordered" evidence="10">
    <location>
        <begin position="305"/>
        <end position="328"/>
    </location>
</feature>
<dbReference type="InterPro" id="IPR040221">
    <property type="entry name" value="CDCA7/CDA7L"/>
</dbReference>
<evidence type="ECO:0000256" key="10">
    <source>
        <dbReference type="SAM" id="MobiDB-lite"/>
    </source>
</evidence>
<evidence type="ECO:0000256" key="4">
    <source>
        <dbReference type="ARBA" id="ARBA00022499"/>
    </source>
</evidence>
<dbReference type="GO" id="GO:0005737">
    <property type="term" value="C:cytoplasm"/>
    <property type="evidence" value="ECO:0007669"/>
    <property type="project" value="UniProtKB-SubCell"/>
</dbReference>
<keyword evidence="4" id="KW-1017">Isopeptide bond</keyword>
<keyword evidence="13" id="KW-1185">Reference proteome</keyword>
<protein>
    <submittedName>
        <fullName evidence="12">CDA7L protein</fullName>
    </submittedName>
</protein>
<evidence type="ECO:0000256" key="9">
    <source>
        <dbReference type="ARBA" id="ARBA00023242"/>
    </source>
</evidence>
<keyword evidence="8" id="KW-0804">Transcription</keyword>
<dbReference type="AlphaFoldDB" id="A0A8X7XBK3"/>
<keyword evidence="5" id="KW-0597">Phosphoprotein</keyword>
<dbReference type="Pfam" id="PF10497">
    <property type="entry name" value="zf-4CXXC_R1"/>
    <property type="match status" value="1"/>
</dbReference>
<evidence type="ECO:0000256" key="1">
    <source>
        <dbReference type="ARBA" id="ARBA00004123"/>
    </source>
</evidence>
<keyword evidence="7" id="KW-0805">Transcription regulation</keyword>
<organism evidence="12 13">
    <name type="scientific">Polypterus senegalus</name>
    <name type="common">Senegal bichir</name>
    <dbReference type="NCBI Taxonomy" id="55291"/>
    <lineage>
        <taxon>Eukaryota</taxon>
        <taxon>Metazoa</taxon>
        <taxon>Chordata</taxon>
        <taxon>Craniata</taxon>
        <taxon>Vertebrata</taxon>
        <taxon>Euteleostomi</taxon>
        <taxon>Actinopterygii</taxon>
        <taxon>Polypteriformes</taxon>
        <taxon>Polypteridae</taxon>
        <taxon>Polypterus</taxon>
    </lineage>
</organism>
<evidence type="ECO:0000256" key="8">
    <source>
        <dbReference type="ARBA" id="ARBA00023163"/>
    </source>
</evidence>
<dbReference type="InterPro" id="IPR018866">
    <property type="entry name" value="Znf-4CXXC_R1"/>
</dbReference>
<keyword evidence="9" id="KW-0539">Nucleus</keyword>
<name>A0A8X7XBK3_POLSE</name>
<feature type="compositionally biased region" description="Polar residues" evidence="10">
    <location>
        <begin position="254"/>
        <end position="265"/>
    </location>
</feature>
<dbReference type="GO" id="GO:0006355">
    <property type="term" value="P:regulation of DNA-templated transcription"/>
    <property type="evidence" value="ECO:0007669"/>
    <property type="project" value="InterPro"/>
</dbReference>
<evidence type="ECO:0000256" key="7">
    <source>
        <dbReference type="ARBA" id="ARBA00023015"/>
    </source>
</evidence>
<feature type="domain" description="Zinc-finger" evidence="11">
    <location>
        <begin position="347"/>
        <end position="399"/>
    </location>
</feature>